<dbReference type="SMART" id="SM00342">
    <property type="entry name" value="HTH_ARAC"/>
    <property type="match status" value="1"/>
</dbReference>
<dbReference type="PANTHER" id="PTHR43280">
    <property type="entry name" value="ARAC-FAMILY TRANSCRIPTIONAL REGULATOR"/>
    <property type="match status" value="1"/>
</dbReference>
<organism evidence="6 7">
    <name type="scientific">Sphingobacterium suaedae</name>
    <dbReference type="NCBI Taxonomy" id="1686402"/>
    <lineage>
        <taxon>Bacteria</taxon>
        <taxon>Pseudomonadati</taxon>
        <taxon>Bacteroidota</taxon>
        <taxon>Sphingobacteriia</taxon>
        <taxon>Sphingobacteriales</taxon>
        <taxon>Sphingobacteriaceae</taxon>
        <taxon>Sphingobacterium</taxon>
    </lineage>
</organism>
<dbReference type="EMBL" id="JBHULR010000001">
    <property type="protein sequence ID" value="MFD2546414.1"/>
    <property type="molecule type" value="Genomic_DNA"/>
</dbReference>
<dbReference type="InterPro" id="IPR018060">
    <property type="entry name" value="HTH_AraC"/>
</dbReference>
<comment type="caution">
    <text evidence="6">The sequence shown here is derived from an EMBL/GenBank/DDBJ whole genome shotgun (WGS) entry which is preliminary data.</text>
</comment>
<feature type="coiled-coil region" evidence="4">
    <location>
        <begin position="120"/>
        <end position="147"/>
    </location>
</feature>
<gene>
    <name evidence="6" type="ORF">ACFSR5_02010</name>
</gene>
<evidence type="ECO:0000313" key="7">
    <source>
        <dbReference type="Proteomes" id="UP001597545"/>
    </source>
</evidence>
<dbReference type="Gene3D" id="1.10.10.60">
    <property type="entry name" value="Homeodomain-like"/>
    <property type="match status" value="1"/>
</dbReference>
<keyword evidence="1" id="KW-0805">Transcription regulation</keyword>
<dbReference type="PROSITE" id="PS01124">
    <property type="entry name" value="HTH_ARAC_FAMILY_2"/>
    <property type="match status" value="1"/>
</dbReference>
<accession>A0ABW5KE40</accession>
<evidence type="ECO:0000256" key="4">
    <source>
        <dbReference type="SAM" id="Coils"/>
    </source>
</evidence>
<dbReference type="PANTHER" id="PTHR43280:SF32">
    <property type="entry name" value="TRANSCRIPTIONAL REGULATORY PROTEIN"/>
    <property type="match status" value="1"/>
</dbReference>
<evidence type="ECO:0000256" key="3">
    <source>
        <dbReference type="ARBA" id="ARBA00023163"/>
    </source>
</evidence>
<sequence length="289" mass="33565">MEMQREDIPYIEKDLEAEANIAQHIAYYRIAGSSEIENFRSPDAYVFIFFERNSGWHAIDFVKYEEKDLQVHISFPGQIHSWSSGARARGHKLIISKYFVDKYLFEVDFLKLQLNEHAVLDITREHFDELESDLKRIAAELSNKNIKWDIVSLRAGLIIRLIDYLIKDKVLLEAQLGPVKPVIQQFNQLLDEHFHTEKKVSFYADKLAITPNYLNILCKDVYSETAKQLINKWVVLEAKRLLCGSPLSVKEISYTLEFSSVAAFSDYVKEHTGYSPKQWRENSLVLADA</sequence>
<name>A0ABW5KE40_9SPHI</name>
<dbReference type="Pfam" id="PF12833">
    <property type="entry name" value="HTH_18"/>
    <property type="match status" value="1"/>
</dbReference>
<evidence type="ECO:0000256" key="2">
    <source>
        <dbReference type="ARBA" id="ARBA00023125"/>
    </source>
</evidence>
<evidence type="ECO:0000256" key="1">
    <source>
        <dbReference type="ARBA" id="ARBA00023015"/>
    </source>
</evidence>
<dbReference type="RefSeq" id="WP_380900177.1">
    <property type="nucleotide sequence ID" value="NZ_JBHUEG010000002.1"/>
</dbReference>
<dbReference type="SUPFAM" id="SSF46689">
    <property type="entry name" value="Homeodomain-like"/>
    <property type="match status" value="1"/>
</dbReference>
<evidence type="ECO:0000259" key="5">
    <source>
        <dbReference type="PROSITE" id="PS01124"/>
    </source>
</evidence>
<reference evidence="7" key="1">
    <citation type="journal article" date="2019" name="Int. J. Syst. Evol. Microbiol.">
        <title>The Global Catalogue of Microorganisms (GCM) 10K type strain sequencing project: providing services to taxonomists for standard genome sequencing and annotation.</title>
        <authorList>
            <consortium name="The Broad Institute Genomics Platform"/>
            <consortium name="The Broad Institute Genome Sequencing Center for Infectious Disease"/>
            <person name="Wu L."/>
            <person name="Ma J."/>
        </authorList>
    </citation>
    <scope>NUCLEOTIDE SEQUENCE [LARGE SCALE GENOMIC DNA]</scope>
    <source>
        <strain evidence="7">KCTC 42662</strain>
    </source>
</reference>
<feature type="domain" description="HTH araC/xylS-type" evidence="5">
    <location>
        <begin position="184"/>
        <end position="282"/>
    </location>
</feature>
<keyword evidence="7" id="KW-1185">Reference proteome</keyword>
<keyword evidence="3" id="KW-0804">Transcription</keyword>
<keyword evidence="4" id="KW-0175">Coiled coil</keyword>
<dbReference type="InterPro" id="IPR009057">
    <property type="entry name" value="Homeodomain-like_sf"/>
</dbReference>
<keyword evidence="2" id="KW-0238">DNA-binding</keyword>
<protein>
    <submittedName>
        <fullName evidence="6">Helix-turn-helix domain-containing protein</fullName>
    </submittedName>
</protein>
<proteinExistence type="predicted"/>
<dbReference type="Proteomes" id="UP001597545">
    <property type="component" value="Unassembled WGS sequence"/>
</dbReference>
<evidence type="ECO:0000313" key="6">
    <source>
        <dbReference type="EMBL" id="MFD2546414.1"/>
    </source>
</evidence>